<comment type="function">
    <text evidence="9">Extracellular zinc metalloprotease.</text>
</comment>
<dbReference type="InterPro" id="IPR013856">
    <property type="entry name" value="Peptidase_M4_domain"/>
</dbReference>
<proteinExistence type="inferred from homology"/>
<dbReference type="Gene3D" id="3.10.450.490">
    <property type="match status" value="1"/>
</dbReference>
<evidence type="ECO:0000256" key="3">
    <source>
        <dbReference type="ARBA" id="ARBA00022723"/>
    </source>
</evidence>
<evidence type="ECO:0000256" key="5">
    <source>
        <dbReference type="ARBA" id="ARBA00022801"/>
    </source>
</evidence>
<evidence type="ECO:0000256" key="2">
    <source>
        <dbReference type="ARBA" id="ARBA00022670"/>
    </source>
</evidence>
<reference evidence="13 14" key="1">
    <citation type="submission" date="2022-03" db="EMBL/GenBank/DDBJ databases">
        <title>Complete genome sequence of Lysobacter capsici VKM B-2533 and Lysobacter gummosus 10.1.1, promising sources of lytic agents.</title>
        <authorList>
            <person name="Tarlachkov S.V."/>
            <person name="Kudryakova I.V."/>
            <person name="Afoshin A.S."/>
            <person name="Leontyevskaya E.A."/>
            <person name="Leontyevskaya N.V."/>
        </authorList>
    </citation>
    <scope>NUCLEOTIDE SEQUENCE [LARGE SCALE GENOMIC DNA]</scope>
    <source>
        <strain evidence="13 14">10.1.1</strain>
    </source>
</reference>
<evidence type="ECO:0000256" key="7">
    <source>
        <dbReference type="ARBA" id="ARBA00023049"/>
    </source>
</evidence>
<feature type="domain" description="FTP" evidence="12">
    <location>
        <begin position="121"/>
        <end position="168"/>
    </location>
</feature>
<feature type="domain" description="Peptidase M4" evidence="10">
    <location>
        <begin position="288"/>
        <end position="434"/>
    </location>
</feature>
<dbReference type="Gene3D" id="3.10.450.40">
    <property type="match status" value="1"/>
</dbReference>
<keyword evidence="4 9" id="KW-0732">Signal</keyword>
<dbReference type="PANTHER" id="PTHR33794:SF1">
    <property type="entry name" value="BACILLOLYSIN"/>
    <property type="match status" value="1"/>
</dbReference>
<dbReference type="PRINTS" id="PR00730">
    <property type="entry name" value="THERMOLYSIN"/>
</dbReference>
<keyword evidence="7 9" id="KW-0482">Metalloprotease</keyword>
<evidence type="ECO:0000259" key="11">
    <source>
        <dbReference type="Pfam" id="PF02868"/>
    </source>
</evidence>
<gene>
    <name evidence="13" type="ORF">MOV92_00120</name>
</gene>
<evidence type="ECO:0000256" key="8">
    <source>
        <dbReference type="ARBA" id="ARBA00023145"/>
    </source>
</evidence>
<sequence>MSMKQRVLTASILLAITGTTATALITAHRDDAASGAAQTAAAANAAARAPDAAARSNASVRATAENTFADASAVSGATPAAQLERHPAVQRARELLQASKAGSAGAQGLANAGANAMAAESYKPRDVVVEADGSEHVRFQREYQGLPVIGGDLVTHAKGGLLTSISKTLDLKLGDGGSVTPKLSQNQAIADAGVHFAGRFIEAPKSRTVYFAQNNQPKLAYEVSFRGLNKAERPVHDLIYVDADNGSFLGRDSRIYTAEAAEGQGFTITRGKVPISTSKVSAEESDGRGAGFLLRDDKRGGGTVHNTGGTVVDLVFGGGDFTAPPMFDADNLWGNEQMTNIERTGVEAHYGVSKTWDYYKKYYDRLGIFGDGLGVQSFVNVTFTYFFFIDVGGTNAFWDGDAKRMVYGNGDYGVSNPVVALDVAGHEMSHGVTQATSGLLYSGDAGGLNEANSDIHGTLVEFYDNSPKDPPDYLIGENVMLSGVPLRFMFKPSLDQDADGVGSFDCYPAGGFDPENQAHDPHYTSGIGNHFFYLLAEGQKVPKSHRKTVLPSDLVCNGATGLKGLTATVAGQIWYRANTLYLTSQATYPDARVATQTAAQDLVDRGLLKASAVKTVACAWEAVNVTLPEGSTAARCKN</sequence>
<keyword evidence="9" id="KW-0964">Secreted</keyword>
<dbReference type="EMBL" id="CP093547">
    <property type="protein sequence ID" value="UNP29729.1"/>
    <property type="molecule type" value="Genomic_DNA"/>
</dbReference>
<dbReference type="PANTHER" id="PTHR33794">
    <property type="entry name" value="BACILLOLYSIN"/>
    <property type="match status" value="1"/>
</dbReference>
<dbReference type="CDD" id="cd09597">
    <property type="entry name" value="M4_TLP"/>
    <property type="match status" value="1"/>
</dbReference>
<evidence type="ECO:0000313" key="13">
    <source>
        <dbReference type="EMBL" id="UNP29729.1"/>
    </source>
</evidence>
<dbReference type="Proteomes" id="UP000829194">
    <property type="component" value="Chromosome"/>
</dbReference>
<dbReference type="Gene3D" id="3.10.170.10">
    <property type="match status" value="1"/>
</dbReference>
<evidence type="ECO:0000256" key="1">
    <source>
        <dbReference type="ARBA" id="ARBA00009388"/>
    </source>
</evidence>
<comment type="subcellular location">
    <subcellularLocation>
        <location evidence="9">Secreted</location>
    </subcellularLocation>
</comment>
<keyword evidence="14" id="KW-1185">Reference proteome</keyword>
<evidence type="ECO:0000256" key="4">
    <source>
        <dbReference type="ARBA" id="ARBA00022729"/>
    </source>
</evidence>
<comment type="similarity">
    <text evidence="1 9">Belongs to the peptidase M4 family.</text>
</comment>
<protein>
    <recommendedName>
        <fullName evidence="9">Neutral metalloproteinase</fullName>
        <ecNumber evidence="9">3.4.24.-</ecNumber>
    </recommendedName>
</protein>
<keyword evidence="5 9" id="KW-0378">Hydrolase</keyword>
<evidence type="ECO:0000259" key="12">
    <source>
        <dbReference type="Pfam" id="PF07504"/>
    </source>
</evidence>
<dbReference type="Pfam" id="PF07504">
    <property type="entry name" value="FTP"/>
    <property type="match status" value="1"/>
</dbReference>
<evidence type="ECO:0000256" key="9">
    <source>
        <dbReference type="RuleBase" id="RU366073"/>
    </source>
</evidence>
<dbReference type="InterPro" id="IPR050728">
    <property type="entry name" value="Zinc_Metalloprotease_M4"/>
</dbReference>
<keyword evidence="6 9" id="KW-0862">Zinc</keyword>
<evidence type="ECO:0000256" key="6">
    <source>
        <dbReference type="ARBA" id="ARBA00022833"/>
    </source>
</evidence>
<dbReference type="RefSeq" id="WP_083512181.1">
    <property type="nucleotide sequence ID" value="NZ_CP011131.1"/>
</dbReference>
<organism evidence="13 14">
    <name type="scientific">Lysobacter gummosus</name>
    <dbReference type="NCBI Taxonomy" id="262324"/>
    <lineage>
        <taxon>Bacteria</taxon>
        <taxon>Pseudomonadati</taxon>
        <taxon>Pseudomonadota</taxon>
        <taxon>Gammaproteobacteria</taxon>
        <taxon>Lysobacterales</taxon>
        <taxon>Lysobacteraceae</taxon>
        <taxon>Lysobacter</taxon>
    </lineage>
</organism>
<feature type="signal peptide" evidence="9">
    <location>
        <begin position="1"/>
        <end position="23"/>
    </location>
</feature>
<keyword evidence="3" id="KW-0479">Metal-binding</keyword>
<dbReference type="InterPro" id="IPR027268">
    <property type="entry name" value="Peptidase_M4/M1_CTD_sf"/>
</dbReference>
<keyword evidence="8" id="KW-0865">Zymogen</keyword>
<accession>A0ABY3XAU8</accession>
<dbReference type="InterPro" id="IPR001570">
    <property type="entry name" value="Peptidase_M4_C_domain"/>
</dbReference>
<dbReference type="EC" id="3.4.24.-" evidence="9"/>
<dbReference type="Pfam" id="PF01447">
    <property type="entry name" value="Peptidase_M4"/>
    <property type="match status" value="1"/>
</dbReference>
<evidence type="ECO:0000259" key="10">
    <source>
        <dbReference type="Pfam" id="PF01447"/>
    </source>
</evidence>
<dbReference type="InterPro" id="IPR023612">
    <property type="entry name" value="Peptidase_M4"/>
</dbReference>
<dbReference type="Gene3D" id="1.10.390.10">
    <property type="entry name" value="Neutral Protease Domain 2"/>
    <property type="match status" value="1"/>
</dbReference>
<dbReference type="InterPro" id="IPR011096">
    <property type="entry name" value="FTP_domain"/>
</dbReference>
<keyword evidence="2 9" id="KW-0645">Protease</keyword>
<feature type="domain" description="Peptidase M4 C-terminal" evidence="11">
    <location>
        <begin position="437"/>
        <end position="625"/>
    </location>
</feature>
<dbReference type="SUPFAM" id="SSF55486">
    <property type="entry name" value="Metalloproteases ('zincins'), catalytic domain"/>
    <property type="match status" value="1"/>
</dbReference>
<dbReference type="Pfam" id="PF02868">
    <property type="entry name" value="Peptidase_M4_C"/>
    <property type="match status" value="1"/>
</dbReference>
<name>A0ABY3XAU8_9GAMM</name>
<evidence type="ECO:0000313" key="14">
    <source>
        <dbReference type="Proteomes" id="UP000829194"/>
    </source>
</evidence>
<feature type="chain" id="PRO_5044953123" description="Neutral metalloproteinase" evidence="9">
    <location>
        <begin position="24"/>
        <end position="638"/>
    </location>
</feature>
<comment type="cofactor">
    <cofactor evidence="9">
        <name>Zn(2+)</name>
        <dbReference type="ChEBI" id="CHEBI:29105"/>
    </cofactor>
</comment>